<name>A0ACA9KTQ4_9GLOM</name>
<organism evidence="1 2">
    <name type="scientific">Acaulospora colombiana</name>
    <dbReference type="NCBI Taxonomy" id="27376"/>
    <lineage>
        <taxon>Eukaryota</taxon>
        <taxon>Fungi</taxon>
        <taxon>Fungi incertae sedis</taxon>
        <taxon>Mucoromycota</taxon>
        <taxon>Glomeromycotina</taxon>
        <taxon>Glomeromycetes</taxon>
        <taxon>Diversisporales</taxon>
        <taxon>Acaulosporaceae</taxon>
        <taxon>Acaulospora</taxon>
    </lineage>
</organism>
<dbReference type="EMBL" id="CAJVPT010003199">
    <property type="protein sequence ID" value="CAG8492844.1"/>
    <property type="molecule type" value="Genomic_DNA"/>
</dbReference>
<accession>A0ACA9KTQ4</accession>
<comment type="caution">
    <text evidence="1">The sequence shown here is derived from an EMBL/GenBank/DDBJ whole genome shotgun (WGS) entry which is preliminary data.</text>
</comment>
<reference evidence="1" key="1">
    <citation type="submission" date="2021-06" db="EMBL/GenBank/DDBJ databases">
        <authorList>
            <person name="Kallberg Y."/>
            <person name="Tangrot J."/>
            <person name="Rosling A."/>
        </authorList>
    </citation>
    <scope>NUCLEOTIDE SEQUENCE</scope>
    <source>
        <strain evidence="1">CL356</strain>
    </source>
</reference>
<proteinExistence type="predicted"/>
<protein>
    <submittedName>
        <fullName evidence="1">11598_t:CDS:1</fullName>
    </submittedName>
</protein>
<evidence type="ECO:0000313" key="1">
    <source>
        <dbReference type="EMBL" id="CAG8492844.1"/>
    </source>
</evidence>
<sequence>MASIKVSYQDTIRRFAVPKTITWLELESNLRTLFSFSPTFSFALSYTDEDGDIITLSSDLELQDILSQTQQHTPLRFTLIPYNKQPKENENNKPVIDQPSQFSTFQQQTMTDEEPSFTPKISSAKGKQKAEPSLSDPDPFIQEEQDNEEQTRPPFIDLAAQFQKVIDQLRPMMEQQPYLIEQANRIMDQILHNIPVNIEEWTQWFNDKIAEAQRNFYNNTNIDAMDEKQTNSTQQQFEESFFNPQNIINNNFVQRMNQAAASIPSRINEWQNGRLMTDETMKEKLELLRSMGFSNDKKNEELLKKYQGNVERVVEILIEDVEYSVVDTEIQMEDFIF</sequence>
<evidence type="ECO:0000313" key="2">
    <source>
        <dbReference type="Proteomes" id="UP000789525"/>
    </source>
</evidence>
<gene>
    <name evidence="1" type="ORF">ACOLOM_LOCUS2451</name>
</gene>
<keyword evidence="2" id="KW-1185">Reference proteome</keyword>
<dbReference type="Proteomes" id="UP000789525">
    <property type="component" value="Unassembled WGS sequence"/>
</dbReference>